<reference evidence="9" key="2">
    <citation type="submission" date="2025-04" db="UniProtKB">
        <authorList>
            <consortium name="RefSeq"/>
        </authorList>
    </citation>
    <scope>IDENTIFICATION</scope>
    <source>
        <tissue evidence="9">Leaf</tissue>
    </source>
</reference>
<dbReference type="InterPro" id="IPR011990">
    <property type="entry name" value="TPR-like_helical_dom_sf"/>
</dbReference>
<dbReference type="OrthoDB" id="185373at2759"/>
<comment type="similarity">
    <text evidence="1">Belongs to the PPR family. P subfamily.</text>
</comment>
<accession>A0A199V0X8</accession>
<dbReference type="Gene3D" id="1.25.40.10">
    <property type="entry name" value="Tetratricopeptide repeat domain"/>
    <property type="match status" value="2"/>
</dbReference>
<evidence type="ECO:0000313" key="9">
    <source>
        <dbReference type="RefSeq" id="XP_020110818.1"/>
    </source>
</evidence>
<feature type="repeat" description="PPR" evidence="4">
    <location>
        <begin position="165"/>
        <end position="199"/>
    </location>
</feature>
<dbReference type="Gramene" id="Aco014744.1.mrna1">
    <property type="protein sequence ID" value="Aco014744.1.mrna1"/>
    <property type="gene ID" value="Aco014744.1.path1"/>
</dbReference>
<name>A0A199V0X8_ANACO</name>
<reference evidence="6 7" key="1">
    <citation type="journal article" date="2016" name="DNA Res.">
        <title>The draft genome of MD-2 pineapple using hybrid error correction of long reads.</title>
        <authorList>
            <person name="Redwan R.M."/>
            <person name="Saidin A."/>
            <person name="Kumar S.V."/>
        </authorList>
    </citation>
    <scope>NUCLEOTIDE SEQUENCE [LARGE SCALE GENOMIC DNA]</scope>
    <source>
        <strain evidence="7">cv. MD2</strain>
        <tissue evidence="6">Leaf</tissue>
    </source>
</reference>
<sequence>MATGSLIAALLRGARHRNPSSTILLRPLPLPSHLRNPRLLSSSPSPSGGLDIDDADTPAAAVENDDLRSRIFRLRFAKRSATAALERWAGEGRSATAVELRQIARDLRRSHRYKHALEISEWMKTHHELELSESDYGLRIDLITKVFGANAAEDFFEGLPASAKSHEAYTTLLHSFARAKLTEKAEGLLERMKLANISPNLLAYNEMMTLYTSVGQLDKVLEVVEELKREKLAPDLFTYNLWISACAATMDIDGLRRVLNEMAHDSNSEKGWITYMKLADIYVTAGHLVSSDNSLVGGVDTKISQSECITYDFLMILYAGLGNSERIREIWKSMHMTSQKMSSRNYICVLSSYLMLGQLKDAGEVIDQWRQSKSLEFDISACNRLFDAFVKADLIDVADKFRELMLQKSCELTSRPL</sequence>
<dbReference type="AlphaFoldDB" id="A0A199V0X8"/>
<dbReference type="Proteomes" id="UP000515123">
    <property type="component" value="Linkage group 20"/>
</dbReference>
<dbReference type="STRING" id="4615.A0A199V0X8"/>
<keyword evidence="2" id="KW-0677">Repeat</keyword>
<evidence type="ECO:0000256" key="3">
    <source>
        <dbReference type="ARBA" id="ARBA00022946"/>
    </source>
</evidence>
<dbReference type="GO" id="GO:0005739">
    <property type="term" value="C:mitochondrion"/>
    <property type="evidence" value="ECO:0007669"/>
    <property type="project" value="TreeGrafter"/>
</dbReference>
<dbReference type="RefSeq" id="XP_020110818.1">
    <property type="nucleotide sequence ID" value="XM_020255229.1"/>
</dbReference>
<dbReference type="Proteomes" id="UP000092600">
    <property type="component" value="Unassembled WGS sequence"/>
</dbReference>
<evidence type="ECO:0000256" key="1">
    <source>
        <dbReference type="ARBA" id="ARBA00007626"/>
    </source>
</evidence>
<evidence type="ECO:0000256" key="2">
    <source>
        <dbReference type="ARBA" id="ARBA00022737"/>
    </source>
</evidence>
<evidence type="ECO:0000313" key="7">
    <source>
        <dbReference type="Proteomes" id="UP000092600"/>
    </source>
</evidence>
<feature type="region of interest" description="Disordered" evidence="5">
    <location>
        <begin position="35"/>
        <end position="56"/>
    </location>
</feature>
<keyword evidence="3" id="KW-0809">Transit peptide</keyword>
<dbReference type="NCBIfam" id="TIGR00756">
    <property type="entry name" value="PPR"/>
    <property type="match status" value="2"/>
</dbReference>
<dbReference type="Pfam" id="PF01535">
    <property type="entry name" value="PPR"/>
    <property type="match status" value="1"/>
</dbReference>
<feature type="compositionally biased region" description="Low complexity" evidence="5">
    <location>
        <begin position="35"/>
        <end position="47"/>
    </location>
</feature>
<dbReference type="PANTHER" id="PTHR45717">
    <property type="entry name" value="OS12G0527900 PROTEIN"/>
    <property type="match status" value="1"/>
</dbReference>
<evidence type="ECO:0000256" key="5">
    <source>
        <dbReference type="SAM" id="MobiDB-lite"/>
    </source>
</evidence>
<feature type="repeat" description="PPR" evidence="4">
    <location>
        <begin position="200"/>
        <end position="234"/>
    </location>
</feature>
<dbReference type="EMBL" id="LSRQ01003866">
    <property type="protein sequence ID" value="OAY70546.1"/>
    <property type="molecule type" value="Genomic_DNA"/>
</dbReference>
<keyword evidence="8" id="KW-1185">Reference proteome</keyword>
<evidence type="ECO:0000313" key="8">
    <source>
        <dbReference type="Proteomes" id="UP000515123"/>
    </source>
</evidence>
<dbReference type="GO" id="GO:0003729">
    <property type="term" value="F:mRNA binding"/>
    <property type="evidence" value="ECO:0007669"/>
    <property type="project" value="UniProtKB-ARBA"/>
</dbReference>
<gene>
    <name evidence="9" type="primary">LOC109725838</name>
    <name evidence="6" type="ORF">ACMD2_22772</name>
</gene>
<protein>
    <submittedName>
        <fullName evidence="9">Pentatricopeptide repeat-containing protein At5g09450, mitochondrial-like</fullName>
    </submittedName>
    <submittedName>
        <fullName evidence="6">Pentatricopeptide repeat-containing protein, mitochondrial</fullName>
    </submittedName>
</protein>
<organism evidence="6 7">
    <name type="scientific">Ananas comosus</name>
    <name type="common">Pineapple</name>
    <name type="synonym">Ananas ananas</name>
    <dbReference type="NCBI Taxonomy" id="4615"/>
    <lineage>
        <taxon>Eukaryota</taxon>
        <taxon>Viridiplantae</taxon>
        <taxon>Streptophyta</taxon>
        <taxon>Embryophyta</taxon>
        <taxon>Tracheophyta</taxon>
        <taxon>Spermatophyta</taxon>
        <taxon>Magnoliopsida</taxon>
        <taxon>Liliopsida</taxon>
        <taxon>Poales</taxon>
        <taxon>Bromeliaceae</taxon>
        <taxon>Bromelioideae</taxon>
        <taxon>Ananas</taxon>
    </lineage>
</organism>
<proteinExistence type="inferred from homology"/>
<evidence type="ECO:0000313" key="6">
    <source>
        <dbReference type="EMBL" id="OAY70546.1"/>
    </source>
</evidence>
<dbReference type="PROSITE" id="PS51375">
    <property type="entry name" value="PPR"/>
    <property type="match status" value="2"/>
</dbReference>
<dbReference type="GeneID" id="109725838"/>
<dbReference type="InterPro" id="IPR002885">
    <property type="entry name" value="PPR_rpt"/>
</dbReference>
<evidence type="ECO:0000256" key="4">
    <source>
        <dbReference type="PROSITE-ProRule" id="PRU00708"/>
    </source>
</evidence>
<dbReference type="Pfam" id="PF13041">
    <property type="entry name" value="PPR_2"/>
    <property type="match status" value="1"/>
</dbReference>
<dbReference type="PANTHER" id="PTHR45717:SF4">
    <property type="entry name" value="OS04G0450200 PROTEIN"/>
    <property type="match status" value="1"/>
</dbReference>